<dbReference type="InterPro" id="IPR018484">
    <property type="entry name" value="FGGY_N"/>
</dbReference>
<protein>
    <submittedName>
        <fullName evidence="7">Gluconokinase</fullName>
    </submittedName>
</protein>
<keyword evidence="8" id="KW-1185">Reference proteome</keyword>
<evidence type="ECO:0000259" key="5">
    <source>
        <dbReference type="Pfam" id="PF00370"/>
    </source>
</evidence>
<dbReference type="PIRSF" id="PIRSF000538">
    <property type="entry name" value="GlpK"/>
    <property type="match status" value="1"/>
</dbReference>
<proteinExistence type="inferred from homology"/>
<dbReference type="InterPro" id="IPR050406">
    <property type="entry name" value="FGGY_Carb_Kinase"/>
</dbReference>
<evidence type="ECO:0000313" key="7">
    <source>
        <dbReference type="EMBL" id="GAA4447669.1"/>
    </source>
</evidence>
<dbReference type="InterPro" id="IPR018483">
    <property type="entry name" value="Carb_kinase_FGGY_CS"/>
</dbReference>
<keyword evidence="3 4" id="KW-0418">Kinase</keyword>
<sequence length="478" mass="51825">MRYIVGCDIGTTSVKAVSFSLEGAILGSESIAYPMLHPAPAYAEQDPDEIFRHTVTVLKKLIAGHDKSPVAVVFSSAMHSLMALDEHGVPGSSLIIWADNRSGDLADRLRNSAGGKAQYLRTGIPVHAMTPACKLLWVNLHKPDGLYRASRYLGIKDYVILRLTGRLVTDYSMAAAMGLLNIRTLEWDEETLTGLEITPGQLPEIVSPYFSAPVTREWEILKDIPVIAGGSDGCLANLGSGAGGPGTLALTIGTSGAVRKTFKEVHLDLQMRTFCYPLDRDIMIVGGPTNNGGVVFQWLKDTFFADLTFEQMLEGAAAIAPGSEGLTFFPYLMGERAPLWDSAVRGNFHGIDIGHTRFHFARAVMEGILMNLYTIAGVLLEKEEAHILYANGGFAQSRVFVQMLADIFGMDVALNATNDAGCIGAALVGLRALGEIPDFSNVENFVKVAEIVKFNADVHAAYREVFDRFGKLLKTIPL</sequence>
<dbReference type="EMBL" id="BAABEY010000036">
    <property type="protein sequence ID" value="GAA4447669.1"/>
    <property type="molecule type" value="Genomic_DNA"/>
</dbReference>
<feature type="domain" description="Carbohydrate kinase FGGY N-terminal" evidence="5">
    <location>
        <begin position="3"/>
        <end position="239"/>
    </location>
</feature>
<evidence type="ECO:0000256" key="2">
    <source>
        <dbReference type="ARBA" id="ARBA00022679"/>
    </source>
</evidence>
<organism evidence="7 8">
    <name type="scientific">Ravibacter arvi</name>
    <dbReference type="NCBI Taxonomy" id="2051041"/>
    <lineage>
        <taxon>Bacteria</taxon>
        <taxon>Pseudomonadati</taxon>
        <taxon>Bacteroidota</taxon>
        <taxon>Cytophagia</taxon>
        <taxon>Cytophagales</taxon>
        <taxon>Spirosomataceae</taxon>
        <taxon>Ravibacter</taxon>
    </lineage>
</organism>
<evidence type="ECO:0000259" key="6">
    <source>
        <dbReference type="Pfam" id="PF02782"/>
    </source>
</evidence>
<reference evidence="8" key="1">
    <citation type="journal article" date="2019" name="Int. J. Syst. Evol. Microbiol.">
        <title>The Global Catalogue of Microorganisms (GCM) 10K type strain sequencing project: providing services to taxonomists for standard genome sequencing and annotation.</title>
        <authorList>
            <consortium name="The Broad Institute Genomics Platform"/>
            <consortium name="The Broad Institute Genome Sequencing Center for Infectious Disease"/>
            <person name="Wu L."/>
            <person name="Ma J."/>
        </authorList>
    </citation>
    <scope>NUCLEOTIDE SEQUENCE [LARGE SCALE GENOMIC DNA]</scope>
    <source>
        <strain evidence="8">JCM 31920</strain>
    </source>
</reference>
<dbReference type="PANTHER" id="PTHR43095:SF2">
    <property type="entry name" value="GLUCONOKINASE"/>
    <property type="match status" value="1"/>
</dbReference>
<dbReference type="InterPro" id="IPR018485">
    <property type="entry name" value="FGGY_C"/>
</dbReference>
<dbReference type="InterPro" id="IPR043129">
    <property type="entry name" value="ATPase_NBD"/>
</dbReference>
<evidence type="ECO:0000256" key="1">
    <source>
        <dbReference type="ARBA" id="ARBA00009156"/>
    </source>
</evidence>
<dbReference type="Pfam" id="PF00370">
    <property type="entry name" value="FGGY_N"/>
    <property type="match status" value="1"/>
</dbReference>
<comment type="caution">
    <text evidence="7">The sequence shown here is derived from an EMBL/GenBank/DDBJ whole genome shotgun (WGS) entry which is preliminary data.</text>
</comment>
<accession>A0ABP8MEB7</accession>
<keyword evidence="2 4" id="KW-0808">Transferase</keyword>
<dbReference type="RefSeq" id="WP_345033015.1">
    <property type="nucleotide sequence ID" value="NZ_BAABEY010000036.1"/>
</dbReference>
<evidence type="ECO:0000256" key="4">
    <source>
        <dbReference type="RuleBase" id="RU003733"/>
    </source>
</evidence>
<dbReference type="Pfam" id="PF02782">
    <property type="entry name" value="FGGY_C"/>
    <property type="match status" value="1"/>
</dbReference>
<evidence type="ECO:0000256" key="3">
    <source>
        <dbReference type="ARBA" id="ARBA00022777"/>
    </source>
</evidence>
<dbReference type="CDD" id="cd07770">
    <property type="entry name" value="ASKHA_NBD_FGGY_GntK"/>
    <property type="match status" value="1"/>
</dbReference>
<dbReference type="Proteomes" id="UP001501508">
    <property type="component" value="Unassembled WGS sequence"/>
</dbReference>
<dbReference type="Gene3D" id="3.30.420.40">
    <property type="match status" value="2"/>
</dbReference>
<dbReference type="InterPro" id="IPR000577">
    <property type="entry name" value="Carb_kinase_FGGY"/>
</dbReference>
<name>A0ABP8MEB7_9BACT</name>
<evidence type="ECO:0000313" key="8">
    <source>
        <dbReference type="Proteomes" id="UP001501508"/>
    </source>
</evidence>
<gene>
    <name evidence="7" type="primary">gntK</name>
    <name evidence="7" type="ORF">GCM10023091_42960</name>
</gene>
<feature type="domain" description="Carbohydrate kinase FGGY C-terminal" evidence="6">
    <location>
        <begin position="249"/>
        <end position="432"/>
    </location>
</feature>
<dbReference type="SUPFAM" id="SSF53067">
    <property type="entry name" value="Actin-like ATPase domain"/>
    <property type="match status" value="2"/>
</dbReference>
<dbReference type="PANTHER" id="PTHR43095">
    <property type="entry name" value="SUGAR KINASE"/>
    <property type="match status" value="1"/>
</dbReference>
<dbReference type="PROSITE" id="PS00445">
    <property type="entry name" value="FGGY_KINASES_2"/>
    <property type="match status" value="1"/>
</dbReference>
<comment type="similarity">
    <text evidence="1 4">Belongs to the FGGY kinase family.</text>
</comment>